<keyword evidence="3" id="KW-1185">Reference proteome</keyword>
<dbReference type="Pfam" id="PF21983">
    <property type="entry name" value="NikA-like"/>
    <property type="match status" value="1"/>
</dbReference>
<reference evidence="1" key="1">
    <citation type="submission" date="2016-12" db="EMBL/GenBank/DDBJ databases">
        <authorList>
            <person name="Song W.-J."/>
            <person name="Kurnit D.M."/>
        </authorList>
    </citation>
    <scope>NUCLEOTIDE SEQUENCE [LARGE SCALE GENOMIC DNA]</scope>
    <source>
        <strain evidence="1">ATCC 51725</strain>
    </source>
</reference>
<evidence type="ECO:0000313" key="2">
    <source>
        <dbReference type="EMBL" id="SUN06481.1"/>
    </source>
</evidence>
<gene>
    <name evidence="1" type="ORF">BU200_09730</name>
    <name evidence="2" type="ORF">NCTC12957_00656</name>
</gene>
<dbReference type="RefSeq" id="WP_075099956.1">
    <property type="nucleotide sequence ID" value="NZ_MSJL01000068.1"/>
</dbReference>
<evidence type="ECO:0000313" key="3">
    <source>
        <dbReference type="Proteomes" id="UP000186437"/>
    </source>
</evidence>
<dbReference type="EMBL" id="UHEN01000001">
    <property type="protein sequence ID" value="SUN06481.1"/>
    <property type="molecule type" value="Genomic_DNA"/>
</dbReference>
<dbReference type="Proteomes" id="UP000255213">
    <property type="component" value="Unassembled WGS sequence"/>
</dbReference>
<sequence>MNNRYRTNLRMVYLSDSENQQLISRMREMGSRTFSEYARWALLYPERSIVKIDTSGYEELMRELTRIGNNINQLARLSHQEQQVSSFTVEQLNESFEQLLLEIKVEFSASVKKVEEHYGRY</sequence>
<proteinExistence type="predicted"/>
<organism evidence="1 3">
    <name type="scientific">Streptococcus acidominimus</name>
    <dbReference type="NCBI Taxonomy" id="1326"/>
    <lineage>
        <taxon>Bacteria</taxon>
        <taxon>Bacillati</taxon>
        <taxon>Bacillota</taxon>
        <taxon>Bacilli</taxon>
        <taxon>Lactobacillales</taxon>
        <taxon>Streptococcaceae</taxon>
        <taxon>Streptococcus</taxon>
    </lineage>
</organism>
<dbReference type="Proteomes" id="UP000186437">
    <property type="component" value="Unassembled WGS sequence"/>
</dbReference>
<reference evidence="3" key="2">
    <citation type="submission" date="2016-12" db="EMBL/GenBank/DDBJ databases">
        <authorList>
            <person name="Gulvik C.A."/>
        </authorList>
    </citation>
    <scope>NUCLEOTIDE SEQUENCE [LARGE SCALE GENOMIC DNA]</scope>
    <source>
        <strain evidence="3">ATCC 51725</strain>
    </source>
</reference>
<reference evidence="2 4" key="3">
    <citation type="submission" date="2018-06" db="EMBL/GenBank/DDBJ databases">
        <authorList>
            <consortium name="Pathogen Informatics"/>
            <person name="Doyle S."/>
        </authorList>
    </citation>
    <scope>NUCLEOTIDE SEQUENCE [LARGE SCALE GENOMIC DNA]</scope>
    <source>
        <strain evidence="2 4">NCTC12957</strain>
    </source>
</reference>
<dbReference type="OrthoDB" id="9804743at2"/>
<dbReference type="AlphaFoldDB" id="A0A1Q8E980"/>
<accession>A0A1Q8E980</accession>
<dbReference type="EMBL" id="MSJL01000068">
    <property type="protein sequence ID" value="OLF48347.1"/>
    <property type="molecule type" value="Genomic_DNA"/>
</dbReference>
<evidence type="ECO:0000313" key="4">
    <source>
        <dbReference type="Proteomes" id="UP000255213"/>
    </source>
</evidence>
<name>A0A1Q8E980_STRAI</name>
<dbReference type="InterPro" id="IPR053842">
    <property type="entry name" value="NikA-like"/>
</dbReference>
<protein>
    <submittedName>
        <fullName evidence="2">Bacterial mobilization protein</fullName>
    </submittedName>
</protein>
<evidence type="ECO:0000313" key="1">
    <source>
        <dbReference type="EMBL" id="OLF48347.1"/>
    </source>
</evidence>